<dbReference type="CDD" id="cd07067">
    <property type="entry name" value="HP_PGM_like"/>
    <property type="match status" value="1"/>
</dbReference>
<accession>A0A1F5WUW2</accession>
<dbReference type="EMBL" id="MFHI01000003">
    <property type="protein sequence ID" value="OGF79426.1"/>
    <property type="molecule type" value="Genomic_DNA"/>
</dbReference>
<proteinExistence type="inferred from homology"/>
<evidence type="ECO:0000256" key="5">
    <source>
        <dbReference type="PIRSR" id="PIRSR613078-2"/>
    </source>
</evidence>
<organism evidence="7 8">
    <name type="scientific">Candidatus Giovannonibacteria bacterium RIFCSPHIGHO2_02_43_13</name>
    <dbReference type="NCBI Taxonomy" id="1798330"/>
    <lineage>
        <taxon>Bacteria</taxon>
        <taxon>Candidatus Giovannoniibacteriota</taxon>
    </lineage>
</organism>
<dbReference type="AlphaFoldDB" id="A0A1F5WUW2"/>
<comment type="caution">
    <text evidence="7">The sequence shown here is derived from an EMBL/GenBank/DDBJ whole genome shotgun (WGS) entry which is preliminary data.</text>
</comment>
<evidence type="ECO:0000256" key="2">
    <source>
        <dbReference type="ARBA" id="ARBA00012028"/>
    </source>
</evidence>
<reference evidence="7 8" key="1">
    <citation type="journal article" date="2016" name="Nat. Commun.">
        <title>Thousands of microbial genomes shed light on interconnected biogeochemical processes in an aquifer system.</title>
        <authorList>
            <person name="Anantharaman K."/>
            <person name="Brown C.T."/>
            <person name="Hug L.A."/>
            <person name="Sharon I."/>
            <person name="Castelle C.J."/>
            <person name="Probst A.J."/>
            <person name="Thomas B.C."/>
            <person name="Singh A."/>
            <person name="Wilkins M.J."/>
            <person name="Karaoz U."/>
            <person name="Brodie E.L."/>
            <person name="Williams K.H."/>
            <person name="Hubbard S.S."/>
            <person name="Banfield J.F."/>
        </authorList>
    </citation>
    <scope>NUCLEOTIDE SEQUENCE [LARGE SCALE GENOMIC DNA]</scope>
</reference>
<gene>
    <name evidence="7" type="ORF">A2W54_02645</name>
</gene>
<dbReference type="GO" id="GO:0004619">
    <property type="term" value="F:phosphoglycerate mutase activity"/>
    <property type="evidence" value="ECO:0007669"/>
    <property type="project" value="UniProtKB-EC"/>
</dbReference>
<feature type="binding site" evidence="5">
    <location>
        <position position="79"/>
    </location>
    <ligand>
        <name>substrate</name>
    </ligand>
</feature>
<dbReference type="InterPro" id="IPR005952">
    <property type="entry name" value="Phosphogly_mut1"/>
</dbReference>
<dbReference type="Gene3D" id="3.40.50.1240">
    <property type="entry name" value="Phosphoglycerate mutase-like"/>
    <property type="match status" value="1"/>
</dbReference>
<evidence type="ECO:0000256" key="4">
    <source>
        <dbReference type="ARBA" id="ARBA00023235"/>
    </source>
</evidence>
<evidence type="ECO:0000256" key="3">
    <source>
        <dbReference type="ARBA" id="ARBA00023152"/>
    </source>
</evidence>
<sequence>MNVYRPQTLVIVRHAESVWNKNAEHGRGRVNKVPDELKGVPDHLTPLSAAGESQAVLTGRILDMMFGEFETIYHSPWVRTTQTAKIIVDQFPDEARERMEKRLFKNLFLTEQDFGYLDAGVTPPAELKKLYDRFYKEREIIGKFYAKPPNGDAWLAKCKDTHNFFDIIFRQNRHGQKILIVTHGVTMQTFRYHLERINEEKLVELYEADKNKNCGVSHYEWNPKLGSGGRYELKFWNKVFY</sequence>
<dbReference type="SMART" id="SM00855">
    <property type="entry name" value="PGAM"/>
    <property type="match status" value="1"/>
</dbReference>
<dbReference type="PANTHER" id="PTHR11931">
    <property type="entry name" value="PHOSPHOGLYCERATE MUTASE"/>
    <property type="match status" value="1"/>
</dbReference>
<evidence type="ECO:0000313" key="8">
    <source>
        <dbReference type="Proteomes" id="UP000178425"/>
    </source>
</evidence>
<name>A0A1F5WUW2_9BACT</name>
<keyword evidence="3" id="KW-0324">Glycolysis</keyword>
<evidence type="ECO:0000313" key="7">
    <source>
        <dbReference type="EMBL" id="OGF79426.1"/>
    </source>
</evidence>
<evidence type="ECO:0000256" key="1">
    <source>
        <dbReference type="ARBA" id="ARBA00006717"/>
    </source>
</evidence>
<dbReference type="Proteomes" id="UP000178425">
    <property type="component" value="Unassembled WGS sequence"/>
</dbReference>
<keyword evidence="4" id="KW-0413">Isomerase</keyword>
<dbReference type="InterPro" id="IPR013078">
    <property type="entry name" value="His_Pase_superF_clade-1"/>
</dbReference>
<dbReference type="EC" id="5.4.2.11" evidence="2"/>
<dbReference type="Pfam" id="PF00300">
    <property type="entry name" value="His_Phos_1"/>
    <property type="match status" value="1"/>
</dbReference>
<dbReference type="InterPro" id="IPR029033">
    <property type="entry name" value="His_PPase_superfam"/>
</dbReference>
<feature type="site" description="Transition state stabilizer" evidence="6">
    <location>
        <position position="183"/>
    </location>
</feature>
<evidence type="ECO:0000256" key="6">
    <source>
        <dbReference type="PIRSR" id="PIRSR613078-3"/>
    </source>
</evidence>
<dbReference type="GO" id="GO:0006096">
    <property type="term" value="P:glycolytic process"/>
    <property type="evidence" value="ECO:0007669"/>
    <property type="project" value="UniProtKB-KW"/>
</dbReference>
<protein>
    <recommendedName>
        <fullName evidence="2">phosphoglycerate mutase (2,3-diphosphoglycerate-dependent)</fullName>
        <ecNumber evidence="2">5.4.2.11</ecNumber>
    </recommendedName>
</protein>
<dbReference type="SUPFAM" id="SSF53254">
    <property type="entry name" value="Phosphoglycerate mutase-like"/>
    <property type="match status" value="1"/>
</dbReference>
<feature type="binding site" evidence="5">
    <location>
        <begin position="13"/>
        <end position="20"/>
    </location>
    <ligand>
        <name>substrate</name>
    </ligand>
</feature>
<comment type="similarity">
    <text evidence="1">Belongs to the phosphoglycerate mutase family. BPG-dependent PGAM subfamily.</text>
</comment>